<name>A0AAW4Q8V6_RALPI</name>
<dbReference type="Proteomes" id="UP001199322">
    <property type="component" value="Unassembled WGS sequence"/>
</dbReference>
<dbReference type="AlphaFoldDB" id="A0AAW4Q8V6"/>
<reference evidence="1" key="1">
    <citation type="submission" date="2018-06" db="EMBL/GenBank/DDBJ databases">
        <authorList>
            <person name="O'Rourke A."/>
        </authorList>
    </citation>
    <scope>NUCLEOTIDE SEQUENCE</scope>
    <source>
        <strain evidence="1">132550021-3</strain>
    </source>
</reference>
<comment type="caution">
    <text evidence="1">The sequence shown here is derived from an EMBL/GenBank/DDBJ whole genome shotgun (WGS) entry which is preliminary data.</text>
</comment>
<gene>
    <name evidence="1" type="ORF">DEE74_15930</name>
</gene>
<dbReference type="RefSeq" id="WP_182553270.1">
    <property type="nucleotide sequence ID" value="NZ_QGAQ01000014.1"/>
</dbReference>
<evidence type="ECO:0000313" key="1">
    <source>
        <dbReference type="EMBL" id="MBX3891354.1"/>
    </source>
</evidence>
<organism evidence="1 2">
    <name type="scientific">Ralstonia pickettii</name>
    <name type="common">Burkholderia pickettii</name>
    <dbReference type="NCBI Taxonomy" id="329"/>
    <lineage>
        <taxon>Bacteria</taxon>
        <taxon>Pseudomonadati</taxon>
        <taxon>Pseudomonadota</taxon>
        <taxon>Betaproteobacteria</taxon>
        <taxon>Burkholderiales</taxon>
        <taxon>Burkholderiaceae</taxon>
        <taxon>Ralstonia</taxon>
    </lineage>
</organism>
<protein>
    <submittedName>
        <fullName evidence="1">Uncharacterized protein</fullName>
    </submittedName>
</protein>
<evidence type="ECO:0000313" key="2">
    <source>
        <dbReference type="Proteomes" id="UP001199322"/>
    </source>
</evidence>
<accession>A0AAW4Q8V6</accession>
<sequence>MNHFIYCMEQYWASYKDLMLQQARERLELNHRYKVELAMGGEAAPVEPSSENAARIAQDAIEAGAGWLIQELLAHAVSVFSPNPVTPLDLDFQEVADRLGYRVRSASFQPADLWRALEAKYGDGIGHSLAYQKRAESIGKYFSLSEGSEVPTKNGCMHLTRSIHYVEKSYSPPRLGHSESETLSLQVLPALASFATWAGMPGLAGNIASLVPHFGYPAGVKSRETFNLGSVHEGRIKLVTYQTSFEWTFEPAVAEPLTLFLGEFYFAPLQAAA</sequence>
<proteinExistence type="predicted"/>
<dbReference type="EMBL" id="QGBI01000014">
    <property type="protein sequence ID" value="MBX3891354.1"/>
    <property type="molecule type" value="Genomic_DNA"/>
</dbReference>